<feature type="domain" description="Integrase catalytic" evidence="2">
    <location>
        <begin position="672"/>
        <end position="830"/>
    </location>
</feature>
<dbReference type="PROSITE" id="PS50994">
    <property type="entry name" value="INTEGRASE"/>
    <property type="match status" value="1"/>
</dbReference>
<accession>A0A438C3N6</accession>
<dbReference type="Proteomes" id="UP000288805">
    <property type="component" value="Unassembled WGS sequence"/>
</dbReference>
<dbReference type="InterPro" id="IPR041588">
    <property type="entry name" value="Integrase_H2C2"/>
</dbReference>
<dbReference type="EMBL" id="QGNW01002576">
    <property type="protein sequence ID" value="RVW17526.1"/>
    <property type="molecule type" value="Genomic_DNA"/>
</dbReference>
<dbReference type="PANTHER" id="PTHR35046">
    <property type="entry name" value="ZINC KNUCKLE (CCHC-TYPE) FAMILY PROTEIN"/>
    <property type="match status" value="1"/>
</dbReference>
<dbReference type="SUPFAM" id="SSF56672">
    <property type="entry name" value="DNA/RNA polymerases"/>
    <property type="match status" value="1"/>
</dbReference>
<dbReference type="GO" id="GO:0003676">
    <property type="term" value="F:nucleic acid binding"/>
    <property type="evidence" value="ECO:0007669"/>
    <property type="project" value="InterPro"/>
</dbReference>
<organism evidence="3 4">
    <name type="scientific">Vitis vinifera</name>
    <name type="common">Grape</name>
    <dbReference type="NCBI Taxonomy" id="29760"/>
    <lineage>
        <taxon>Eukaryota</taxon>
        <taxon>Viridiplantae</taxon>
        <taxon>Streptophyta</taxon>
        <taxon>Embryophyta</taxon>
        <taxon>Tracheophyta</taxon>
        <taxon>Spermatophyta</taxon>
        <taxon>Magnoliopsida</taxon>
        <taxon>eudicotyledons</taxon>
        <taxon>Gunneridae</taxon>
        <taxon>Pentapetalae</taxon>
        <taxon>rosids</taxon>
        <taxon>Vitales</taxon>
        <taxon>Vitaceae</taxon>
        <taxon>Viteae</taxon>
        <taxon>Vitis</taxon>
    </lineage>
</organism>
<dbReference type="Gene3D" id="3.30.420.10">
    <property type="entry name" value="Ribonuclease H-like superfamily/Ribonuclease H"/>
    <property type="match status" value="1"/>
</dbReference>
<evidence type="ECO:0000256" key="1">
    <source>
        <dbReference type="SAM" id="MobiDB-lite"/>
    </source>
</evidence>
<dbReference type="InterPro" id="IPR043502">
    <property type="entry name" value="DNA/RNA_pol_sf"/>
</dbReference>
<name>A0A438C3N6_VITVI</name>
<dbReference type="InterPro" id="IPR041577">
    <property type="entry name" value="RT_RNaseH_2"/>
</dbReference>
<sequence>MEIQLEMIVTHTNTIDDVYQLALKIEEGLKFRVSRHPSSQIGSTFSNRTASKPLSTSNFKTSNHVNGEGNTQQTLNVAHKNESELESYPKEEETYNEDEVSEECDYYDGSSLNIASQELVEKLNLKIERHPNPFKVAWVNDTSIPVSFRCLVTFLFGKDFEEFVRCKVLPIKVSHILLGRPWLFDRRVQHDGYENIYALIHNGRKKILRPMKEVPPIKKSKENAQPKKVLTMCQFENESKETKVIFALMARKVEEFKEQNKGYPANVRKTLDDFSDLWPAKLPNQLPPMRDVQHAIDLIPDASLPNLPAYRMNPTKYAKLKRQVDELLTRGFIRESLSPCGVPALQTPKKNGSWWMCMDSRAINKITINRSCEDHEEHLKQGVETDPKKIKAIVIGQYQQISMSSIMVPITECVKPGLFIWTKATNKAFEEIKSKMVNPPIPCLPDFEKVFEVACDASYVGIGVVLSQKGHPMAFFSEKLNGAKKKNTPHMILNSMGWCKQLGIDNIISITRNLFCIQIMKPCDILILKRSLTLNMQNGEGPSLSKHVSHYIGFEELKHCYDNDADFGDVHSSLLSGSKATRIDFKILEGYLFYKNRLCSPRTSLRDHVIWELHGGGMGKHFGRDKTIALVEDRFFWPSLKKDVWKVIKQCRACQVGKDSKQNTGLYAQLPIPSEPWEDLTMDFVLGLPRTQRGFDFIFVVVDRFSKMAHFIPCKKASDASYVAALFFKEVVRLHGLPQSIVSDRNVKFMSYFWKILWAKLGTQLKFSNYFHLQTDGQIEVVNRSLGNLLRCIVRDQLRNWDNVLPQAEFAFNSSTNRIAGYSPFEVAYG</sequence>
<dbReference type="InterPro" id="IPR001584">
    <property type="entry name" value="Integrase_cat-core"/>
</dbReference>
<protein>
    <submittedName>
        <fullName evidence="3">Transposon Ty3-I Gag-Pol polyprotein</fullName>
    </submittedName>
</protein>
<evidence type="ECO:0000313" key="3">
    <source>
        <dbReference type="EMBL" id="RVW17526.1"/>
    </source>
</evidence>
<proteinExistence type="predicted"/>
<dbReference type="Pfam" id="PF17919">
    <property type="entry name" value="RT_RNaseH_2"/>
    <property type="match status" value="1"/>
</dbReference>
<dbReference type="InterPro" id="IPR012337">
    <property type="entry name" value="RNaseH-like_sf"/>
</dbReference>
<dbReference type="Gene3D" id="1.10.340.70">
    <property type="match status" value="1"/>
</dbReference>
<dbReference type="CDD" id="cd00303">
    <property type="entry name" value="retropepsin_like"/>
    <property type="match status" value="1"/>
</dbReference>
<dbReference type="GO" id="GO:0015074">
    <property type="term" value="P:DNA integration"/>
    <property type="evidence" value="ECO:0007669"/>
    <property type="project" value="InterPro"/>
</dbReference>
<evidence type="ECO:0000313" key="4">
    <source>
        <dbReference type="Proteomes" id="UP000288805"/>
    </source>
</evidence>
<feature type="region of interest" description="Disordered" evidence="1">
    <location>
        <begin position="38"/>
        <end position="70"/>
    </location>
</feature>
<comment type="caution">
    <text evidence="3">The sequence shown here is derived from an EMBL/GenBank/DDBJ whole genome shotgun (WGS) entry which is preliminary data.</text>
</comment>
<dbReference type="AlphaFoldDB" id="A0A438C3N6"/>
<dbReference type="SUPFAM" id="SSF53098">
    <property type="entry name" value="Ribonuclease H-like"/>
    <property type="match status" value="1"/>
</dbReference>
<dbReference type="Pfam" id="PF17921">
    <property type="entry name" value="Integrase_H2C2"/>
    <property type="match status" value="1"/>
</dbReference>
<dbReference type="InterPro" id="IPR036397">
    <property type="entry name" value="RNaseH_sf"/>
</dbReference>
<gene>
    <name evidence="3" type="primary">TY3B-I_608</name>
    <name evidence="3" type="ORF">CK203_083524</name>
</gene>
<dbReference type="Gene3D" id="3.10.10.10">
    <property type="entry name" value="HIV Type 1 Reverse Transcriptase, subunit A, domain 1"/>
    <property type="match status" value="1"/>
</dbReference>
<dbReference type="PANTHER" id="PTHR35046:SF26">
    <property type="entry name" value="RNA-DIRECTED DNA POLYMERASE"/>
    <property type="match status" value="1"/>
</dbReference>
<reference evidence="3 4" key="1">
    <citation type="journal article" date="2018" name="PLoS Genet.">
        <title>Population sequencing reveals clonal diversity and ancestral inbreeding in the grapevine cultivar Chardonnay.</title>
        <authorList>
            <person name="Roach M.J."/>
            <person name="Johnson D.L."/>
            <person name="Bohlmann J."/>
            <person name="van Vuuren H.J."/>
            <person name="Jones S.J."/>
            <person name="Pretorius I.S."/>
            <person name="Schmidt S.A."/>
            <person name="Borneman A.R."/>
        </authorList>
    </citation>
    <scope>NUCLEOTIDE SEQUENCE [LARGE SCALE GENOMIC DNA]</scope>
    <source>
        <strain evidence="4">cv. Chardonnay</strain>
        <tissue evidence="3">Leaf</tissue>
    </source>
</reference>
<evidence type="ECO:0000259" key="2">
    <source>
        <dbReference type="PROSITE" id="PS50994"/>
    </source>
</evidence>